<dbReference type="Proteomes" id="UP000247810">
    <property type="component" value="Unassembled WGS sequence"/>
</dbReference>
<protein>
    <submittedName>
        <fullName evidence="2">Uncharacterized protein</fullName>
    </submittedName>
</protein>
<evidence type="ECO:0000313" key="3">
    <source>
        <dbReference type="Proteomes" id="UP000247810"/>
    </source>
</evidence>
<keyword evidence="3" id="KW-1185">Reference proteome</keyword>
<reference evidence="2 3" key="1">
    <citation type="submission" date="2018-02" db="EMBL/GenBank/DDBJ databases">
        <title>The genomes of Aspergillus section Nigri reveals drivers in fungal speciation.</title>
        <authorList>
            <consortium name="DOE Joint Genome Institute"/>
            <person name="Vesth T.C."/>
            <person name="Nybo J."/>
            <person name="Theobald S."/>
            <person name="Brandl J."/>
            <person name="Frisvad J.C."/>
            <person name="Nielsen K.F."/>
            <person name="Lyhne E.K."/>
            <person name="Kogle M.E."/>
            <person name="Kuo A."/>
            <person name="Riley R."/>
            <person name="Clum A."/>
            <person name="Nolan M."/>
            <person name="Lipzen A."/>
            <person name="Salamov A."/>
            <person name="Henrissat B."/>
            <person name="Wiebenga A."/>
            <person name="De vries R.P."/>
            <person name="Grigoriev I.V."/>
            <person name="Mortensen U.H."/>
            <person name="Andersen M.R."/>
            <person name="Baker S.E."/>
        </authorList>
    </citation>
    <scope>NUCLEOTIDE SEQUENCE [LARGE SCALE GENOMIC DNA]</scope>
    <source>
        <strain evidence="2 3">CBS 707.79</strain>
    </source>
</reference>
<feature type="compositionally biased region" description="Pro residues" evidence="1">
    <location>
        <begin position="44"/>
        <end position="54"/>
    </location>
</feature>
<feature type="region of interest" description="Disordered" evidence="1">
    <location>
        <begin position="1"/>
        <end position="104"/>
    </location>
</feature>
<dbReference type="VEuPathDB" id="FungiDB:BO71DRAFT_397825"/>
<accession>A0A319EVT6</accession>
<evidence type="ECO:0000256" key="1">
    <source>
        <dbReference type="SAM" id="MobiDB-lite"/>
    </source>
</evidence>
<name>A0A319EVT6_9EURO</name>
<dbReference type="EMBL" id="KZ825850">
    <property type="protein sequence ID" value="PYH95582.1"/>
    <property type="molecule type" value="Genomic_DNA"/>
</dbReference>
<feature type="compositionally biased region" description="Basic residues" evidence="1">
    <location>
        <begin position="26"/>
        <end position="38"/>
    </location>
</feature>
<gene>
    <name evidence="2" type="ORF">BO71DRAFT_397825</name>
</gene>
<dbReference type="AlphaFoldDB" id="A0A319EVT6"/>
<proteinExistence type="predicted"/>
<sequence>MTTKEFNLGSAPLLRYSPVTTSPTSKHTKMHQHPHQHHTTPSQCQPPIPRPTPTSAPTYTPHITPPPPHSHRTPTHLIPQPDQRPTIARPPGQTPTRLSSPVPTHLAAQSKTLRLLTTTTLAQPRLDQLRLNPTGATPSRRRLISSAPRDGVACRAGGYSLSRLTWWRMLSDGSGSVMGVWGGVFAVGLDVQGGSRGGGRIGLVEGKSPWIEKGFTAAGWCLEQGNLEIIPVGEAGRRWLRFGVTVSAATTAMSEPRVTFPGGGVQESREQFLVRRRRGGGWRSRLNLEGD</sequence>
<feature type="compositionally biased region" description="Polar residues" evidence="1">
    <location>
        <begin position="94"/>
        <end position="104"/>
    </location>
</feature>
<organism evidence="2 3">
    <name type="scientific">Aspergillus ellipticus CBS 707.79</name>
    <dbReference type="NCBI Taxonomy" id="1448320"/>
    <lineage>
        <taxon>Eukaryota</taxon>
        <taxon>Fungi</taxon>
        <taxon>Dikarya</taxon>
        <taxon>Ascomycota</taxon>
        <taxon>Pezizomycotina</taxon>
        <taxon>Eurotiomycetes</taxon>
        <taxon>Eurotiomycetidae</taxon>
        <taxon>Eurotiales</taxon>
        <taxon>Aspergillaceae</taxon>
        <taxon>Aspergillus</taxon>
        <taxon>Aspergillus subgen. Circumdati</taxon>
    </lineage>
</organism>
<evidence type="ECO:0000313" key="2">
    <source>
        <dbReference type="EMBL" id="PYH95582.1"/>
    </source>
</evidence>